<sequence>MARVHVETWRETYRGLMRDEVLDRPGFEASRHKFWTAAITDPRFARNRIAVAHRGDELIGIAMAGPPMDAGADASWSAQLYVLYVYAAHHGSGAGGGLLDAVIDPGEPAALWVADPNPRAQAFYRKHGFAPDGTSKVDDGVGEIRMVRAGR</sequence>
<evidence type="ECO:0000313" key="2">
    <source>
        <dbReference type="EMBL" id="QAY61642.1"/>
    </source>
</evidence>
<dbReference type="InterPro" id="IPR000182">
    <property type="entry name" value="GNAT_dom"/>
</dbReference>
<dbReference type="Pfam" id="PF00583">
    <property type="entry name" value="Acetyltransf_1"/>
    <property type="match status" value="1"/>
</dbReference>
<dbReference type="AlphaFoldDB" id="A0A4P6EGS0"/>
<dbReference type="SUPFAM" id="SSF55729">
    <property type="entry name" value="Acyl-CoA N-acyltransferases (Nat)"/>
    <property type="match status" value="1"/>
</dbReference>
<protein>
    <submittedName>
        <fullName evidence="2">GNAT family N-acetyltransferase</fullName>
    </submittedName>
</protein>
<dbReference type="PROSITE" id="PS51186">
    <property type="entry name" value="GNAT"/>
    <property type="match status" value="1"/>
</dbReference>
<dbReference type="GO" id="GO:0016747">
    <property type="term" value="F:acyltransferase activity, transferring groups other than amino-acyl groups"/>
    <property type="evidence" value="ECO:0007669"/>
    <property type="project" value="InterPro"/>
</dbReference>
<dbReference type="EMBL" id="CP035494">
    <property type="protein sequence ID" value="QAY61642.1"/>
    <property type="molecule type" value="Genomic_DNA"/>
</dbReference>
<accession>A0A4P6EGS0</accession>
<evidence type="ECO:0000313" key="3">
    <source>
        <dbReference type="Proteomes" id="UP000293995"/>
    </source>
</evidence>
<keyword evidence="2" id="KW-0808">Transferase</keyword>
<name>A0A4P6EGS0_9MICO</name>
<dbReference type="Proteomes" id="UP000293995">
    <property type="component" value="Chromosome"/>
</dbReference>
<proteinExistence type="predicted"/>
<dbReference type="KEGG" id="mprt:ET475_01170"/>
<reference evidence="2 3" key="1">
    <citation type="submission" date="2019-01" db="EMBL/GenBank/DDBJ databases">
        <title>Genome sequencing of strain DFW100M-13.</title>
        <authorList>
            <person name="Heo J."/>
            <person name="Kim S.-J."/>
            <person name="Kim J.-S."/>
            <person name="Hong S.-B."/>
            <person name="Kwon S.-W."/>
        </authorList>
    </citation>
    <scope>NUCLEOTIDE SEQUENCE [LARGE SCALE GENOMIC DNA]</scope>
    <source>
        <strain evidence="2 3">DFW100M-13</strain>
    </source>
</reference>
<dbReference type="Gene3D" id="3.40.630.30">
    <property type="match status" value="1"/>
</dbReference>
<gene>
    <name evidence="2" type="ORF">ET475_01170</name>
</gene>
<feature type="domain" description="N-acetyltransferase" evidence="1">
    <location>
        <begin position="4"/>
        <end position="151"/>
    </location>
</feature>
<dbReference type="InterPro" id="IPR016181">
    <property type="entry name" value="Acyl_CoA_acyltransferase"/>
</dbReference>
<organism evidence="2 3">
    <name type="scientific">Microbacterium protaetiae</name>
    <dbReference type="NCBI Taxonomy" id="2509458"/>
    <lineage>
        <taxon>Bacteria</taxon>
        <taxon>Bacillati</taxon>
        <taxon>Actinomycetota</taxon>
        <taxon>Actinomycetes</taxon>
        <taxon>Micrococcales</taxon>
        <taxon>Microbacteriaceae</taxon>
        <taxon>Microbacterium</taxon>
    </lineage>
</organism>
<keyword evidence="3" id="KW-1185">Reference proteome</keyword>
<evidence type="ECO:0000259" key="1">
    <source>
        <dbReference type="PROSITE" id="PS51186"/>
    </source>
</evidence>
<dbReference type="OrthoDB" id="5243635at2"/>